<comment type="similarity">
    <text evidence="2 7">Belongs to the glycosyl hydrolase 3 family.</text>
</comment>
<keyword evidence="6 7" id="KW-0326">Glycosidase</keyword>
<dbReference type="InterPro" id="IPR036962">
    <property type="entry name" value="Glyco_hydro_3_N_sf"/>
</dbReference>
<dbReference type="RefSeq" id="WP_057804897.1">
    <property type="nucleotide sequence ID" value="NZ_BJYP01000001.1"/>
</dbReference>
<dbReference type="InterPro" id="IPR051915">
    <property type="entry name" value="Cellulose_Degrad_GH3"/>
</dbReference>
<dbReference type="SMART" id="SM01217">
    <property type="entry name" value="Fn3_like"/>
    <property type="match status" value="1"/>
</dbReference>
<evidence type="ECO:0000256" key="4">
    <source>
        <dbReference type="ARBA" id="ARBA00022729"/>
    </source>
</evidence>
<name>A0A0R2KBE2_9LACO</name>
<protein>
    <recommendedName>
        <fullName evidence="3">beta-glucosidase</fullName>
        <ecNumber evidence="3">3.2.1.21</ecNumber>
    </recommendedName>
</protein>
<proteinExistence type="inferred from homology"/>
<evidence type="ECO:0000313" key="10">
    <source>
        <dbReference type="EMBL" id="SER03741.1"/>
    </source>
</evidence>
<evidence type="ECO:0000313" key="11">
    <source>
        <dbReference type="Proteomes" id="UP000051749"/>
    </source>
</evidence>
<dbReference type="PANTHER" id="PTHR30620">
    <property type="entry name" value="PERIPLASMIC BETA-GLUCOSIDASE-RELATED"/>
    <property type="match status" value="1"/>
</dbReference>
<dbReference type="Gene3D" id="2.60.40.10">
    <property type="entry name" value="Immunoglobulins"/>
    <property type="match status" value="1"/>
</dbReference>
<dbReference type="PANTHER" id="PTHR30620:SF16">
    <property type="entry name" value="LYSOSOMAL BETA GLUCOSIDASE"/>
    <property type="match status" value="1"/>
</dbReference>
<evidence type="ECO:0000256" key="5">
    <source>
        <dbReference type="ARBA" id="ARBA00022801"/>
    </source>
</evidence>
<dbReference type="GO" id="GO:0009251">
    <property type="term" value="P:glucan catabolic process"/>
    <property type="evidence" value="ECO:0007669"/>
    <property type="project" value="TreeGrafter"/>
</dbReference>
<evidence type="ECO:0000256" key="1">
    <source>
        <dbReference type="ARBA" id="ARBA00000448"/>
    </source>
</evidence>
<dbReference type="PATRIC" id="fig|319653.3.peg.50"/>
<dbReference type="InterPro" id="IPR019800">
    <property type="entry name" value="Glyco_hydro_3_AS"/>
</dbReference>
<reference evidence="9 11" key="1">
    <citation type="journal article" date="2015" name="Genome Announc.">
        <title>Expanding the biotechnology potential of lactobacilli through comparative genomics of 213 strains and associated genera.</title>
        <authorList>
            <person name="Sun Z."/>
            <person name="Harris H.M."/>
            <person name="McCann A."/>
            <person name="Guo C."/>
            <person name="Argimon S."/>
            <person name="Zhang W."/>
            <person name="Yang X."/>
            <person name="Jeffery I.B."/>
            <person name="Cooney J.C."/>
            <person name="Kagawa T.F."/>
            <person name="Liu W."/>
            <person name="Song Y."/>
            <person name="Salvetti E."/>
            <person name="Wrobel A."/>
            <person name="Rasinkangas P."/>
            <person name="Parkhill J."/>
            <person name="Rea M.C."/>
            <person name="O'Sullivan O."/>
            <person name="Ritari J."/>
            <person name="Douillard F.P."/>
            <person name="Paul Ross R."/>
            <person name="Yang R."/>
            <person name="Briner A.E."/>
            <person name="Felis G.E."/>
            <person name="de Vos W.M."/>
            <person name="Barrangou R."/>
            <person name="Klaenhammer T.R."/>
            <person name="Caufield P.W."/>
            <person name="Cui Y."/>
            <person name="Zhang H."/>
            <person name="O'Toole P.W."/>
        </authorList>
    </citation>
    <scope>NUCLEOTIDE SEQUENCE [LARGE SCALE GENOMIC DNA]</scope>
    <source>
        <strain evidence="9 11">DSM 22301</strain>
    </source>
</reference>
<dbReference type="EMBL" id="FOGK01000001">
    <property type="protein sequence ID" value="SER03741.1"/>
    <property type="molecule type" value="Genomic_DNA"/>
</dbReference>
<dbReference type="EC" id="3.2.1.21" evidence="3"/>
<dbReference type="InterPro" id="IPR017853">
    <property type="entry name" value="GH"/>
</dbReference>
<comment type="caution">
    <text evidence="9">The sequence shown here is derived from an EMBL/GenBank/DDBJ whole genome shotgun (WGS) entry which is preliminary data.</text>
</comment>
<comment type="catalytic activity">
    <reaction evidence="1">
        <text>Hydrolysis of terminal, non-reducing beta-D-glucosyl residues with release of beta-D-glucose.</text>
        <dbReference type="EC" id="3.2.1.21"/>
    </reaction>
</comment>
<feature type="domain" description="Fibronectin type III-like" evidence="8">
    <location>
        <begin position="660"/>
        <end position="729"/>
    </location>
</feature>
<evidence type="ECO:0000256" key="3">
    <source>
        <dbReference type="ARBA" id="ARBA00012744"/>
    </source>
</evidence>
<dbReference type="InterPro" id="IPR013783">
    <property type="entry name" value="Ig-like_fold"/>
</dbReference>
<dbReference type="FunFam" id="2.60.40.10:FF:000495">
    <property type="entry name" value="Periplasmic beta-glucosidase"/>
    <property type="match status" value="1"/>
</dbReference>
<dbReference type="InterPro" id="IPR026891">
    <property type="entry name" value="Fn3-like"/>
</dbReference>
<dbReference type="EMBL" id="JQBY01000001">
    <property type="protein sequence ID" value="KRN83581.1"/>
    <property type="molecule type" value="Genomic_DNA"/>
</dbReference>
<dbReference type="Pfam" id="PF00933">
    <property type="entry name" value="Glyco_hydro_3"/>
    <property type="match status" value="1"/>
</dbReference>
<reference evidence="10 12" key="2">
    <citation type="submission" date="2016-10" db="EMBL/GenBank/DDBJ databases">
        <authorList>
            <person name="Varghese N."/>
            <person name="Submissions S."/>
        </authorList>
    </citation>
    <scope>NUCLEOTIDE SEQUENCE [LARGE SCALE GENOMIC DNA]</scope>
    <source>
        <strain evidence="10 12">CGMCC 1.3889</strain>
    </source>
</reference>
<dbReference type="PRINTS" id="PR00133">
    <property type="entry name" value="GLHYDRLASE3"/>
</dbReference>
<dbReference type="InterPro" id="IPR001764">
    <property type="entry name" value="Glyco_hydro_3_N"/>
</dbReference>
<dbReference type="InterPro" id="IPR002772">
    <property type="entry name" value="Glyco_hydro_3_C"/>
</dbReference>
<dbReference type="GeneID" id="76042535"/>
<dbReference type="PROSITE" id="PS00775">
    <property type="entry name" value="GLYCOSYL_HYDROL_F3"/>
    <property type="match status" value="1"/>
</dbReference>
<dbReference type="SUPFAM" id="SSF52279">
    <property type="entry name" value="Beta-D-glucan exohydrolase, C-terminal domain"/>
    <property type="match status" value="1"/>
</dbReference>
<dbReference type="Gene3D" id="3.40.50.1700">
    <property type="entry name" value="Glycoside hydrolase family 3 C-terminal domain"/>
    <property type="match status" value="1"/>
</dbReference>
<dbReference type="Pfam" id="PF14310">
    <property type="entry name" value="Fn3-like"/>
    <property type="match status" value="1"/>
</dbReference>
<keyword evidence="4" id="KW-0732">Signal</keyword>
<evidence type="ECO:0000313" key="12">
    <source>
        <dbReference type="Proteomes" id="UP000182818"/>
    </source>
</evidence>
<dbReference type="Pfam" id="PF01915">
    <property type="entry name" value="Glyco_hydro_3_C"/>
    <property type="match status" value="1"/>
</dbReference>
<dbReference type="Proteomes" id="UP000051749">
    <property type="component" value="Unassembled WGS sequence"/>
</dbReference>
<sequence>MQLKKLRKLLNELTVTEKVGQLIQLSGEFFESSNDIVVGPEQKLGISPKIVNLSGSVLNVAGAKKTREIQDRYMAKSKHHIPLLFMADIIYGYKTIYPIPLGLGATWNTKLIRDAYKNTASEAKASGVQVAFAPMVDLVRDPRWGRVLESTGEDPYLNSQFSSSMVEGLQNGLNEGHGMASCIKHFAAYGAAESGKEYNTTDMSEYRLRNQYLPSYKAAVDSGVKMVMTSFNSLNGVPATANEWLMKKVLREEWGFEGVLISDYAAVSELVAHGIAEDNRMATQQALKATVDIDMKSPCYANELEPLLENGSISEEKVNEAVWRVLKLKNELGLFEDPYRGASEQAERHELVSKKRRELARKVADRAMVLLKNQNNILPLNKNQKIALIGPYADSQELIGLWAVHGNTKDVISISQAFREHVTKQNLKIAEGTNILENKEILNNTGISSDEQKSFVLTHEEESQKNQEAIEAAKNADVVVMVLGEHTLESGEAGSKTNLTLPDNQLKLLEKIRSLNKKIVLVVISGRPLVLSNIEPQVDAIIQAWFPGTEGGHAVADVIFGGFNPSGRLSMSFPYSVGQLPIYYNHFSTGRSPETSKHSTRYTAKYIDTPVKPLYPFGFGLSYHHAIYSNLRLNKKTMNKEDNIKVSVDIRNDSEVAGEETVQLYIRDVVGSIVRPVKELKSFKKVALPANSTITVSFEVTNDMLKFYGRDLNYESEPGNFEIFVGNNSETDLKEKFSLIDE</sequence>
<gene>
    <name evidence="9" type="ORF">IV87_GL000050</name>
    <name evidence="10" type="ORF">SAMN04487973_101117</name>
</gene>
<accession>A0A0R2KBE2</accession>
<dbReference type="AlphaFoldDB" id="A0A0R2KBE2"/>
<dbReference type="OrthoDB" id="9805821at2"/>
<evidence type="ECO:0000313" key="9">
    <source>
        <dbReference type="EMBL" id="KRN83581.1"/>
    </source>
</evidence>
<evidence type="ECO:0000256" key="6">
    <source>
        <dbReference type="ARBA" id="ARBA00023295"/>
    </source>
</evidence>
<keyword evidence="12" id="KW-1185">Reference proteome</keyword>
<keyword evidence="5 7" id="KW-0378">Hydrolase</keyword>
<dbReference type="STRING" id="319653.SAMN04487973_101117"/>
<dbReference type="NCBIfam" id="NF011678">
    <property type="entry name" value="PRK15098.1"/>
    <property type="match status" value="1"/>
</dbReference>
<dbReference type="Proteomes" id="UP000182818">
    <property type="component" value="Unassembled WGS sequence"/>
</dbReference>
<organism evidence="9 11">
    <name type="scientific">Pediococcus ethanolidurans</name>
    <dbReference type="NCBI Taxonomy" id="319653"/>
    <lineage>
        <taxon>Bacteria</taxon>
        <taxon>Bacillati</taxon>
        <taxon>Bacillota</taxon>
        <taxon>Bacilli</taxon>
        <taxon>Lactobacillales</taxon>
        <taxon>Lactobacillaceae</taxon>
        <taxon>Pediococcus</taxon>
    </lineage>
</organism>
<dbReference type="Gene3D" id="3.20.20.300">
    <property type="entry name" value="Glycoside hydrolase, family 3, N-terminal domain"/>
    <property type="match status" value="1"/>
</dbReference>
<evidence type="ECO:0000256" key="7">
    <source>
        <dbReference type="RuleBase" id="RU361161"/>
    </source>
</evidence>
<evidence type="ECO:0000256" key="2">
    <source>
        <dbReference type="ARBA" id="ARBA00005336"/>
    </source>
</evidence>
<dbReference type="SUPFAM" id="SSF51445">
    <property type="entry name" value="(Trans)glycosidases"/>
    <property type="match status" value="1"/>
</dbReference>
<dbReference type="InterPro" id="IPR036881">
    <property type="entry name" value="Glyco_hydro_3_C_sf"/>
</dbReference>
<evidence type="ECO:0000259" key="8">
    <source>
        <dbReference type="SMART" id="SM01217"/>
    </source>
</evidence>
<dbReference type="GO" id="GO:0008422">
    <property type="term" value="F:beta-glucosidase activity"/>
    <property type="evidence" value="ECO:0007669"/>
    <property type="project" value="UniProtKB-EC"/>
</dbReference>